<reference evidence="4" key="1">
    <citation type="journal article" date="2019" name="Nat. Commun.">
        <title>The genome of broomcorn millet.</title>
        <authorList>
            <person name="Zou C."/>
            <person name="Miki D."/>
            <person name="Li D."/>
            <person name="Tang Q."/>
            <person name="Xiao L."/>
            <person name="Rajput S."/>
            <person name="Deng P."/>
            <person name="Jia W."/>
            <person name="Huang R."/>
            <person name="Zhang M."/>
            <person name="Sun Y."/>
            <person name="Hu J."/>
            <person name="Fu X."/>
            <person name="Schnable P.S."/>
            <person name="Li F."/>
            <person name="Zhang H."/>
            <person name="Feng B."/>
            <person name="Zhu X."/>
            <person name="Liu R."/>
            <person name="Schnable J.C."/>
            <person name="Zhu J.-K."/>
            <person name="Zhang H."/>
        </authorList>
    </citation>
    <scope>NUCLEOTIDE SEQUENCE [LARGE SCALE GENOMIC DNA]</scope>
</reference>
<dbReference type="PANTHER" id="PTHR33326">
    <property type="entry name" value="OS05G0543800 PROTEIN"/>
    <property type="match status" value="1"/>
</dbReference>
<dbReference type="OrthoDB" id="680865at2759"/>
<dbReference type="InterPro" id="IPR022059">
    <property type="entry name" value="DUF3615"/>
</dbReference>
<organism evidence="3 4">
    <name type="scientific">Panicum miliaceum</name>
    <name type="common">Proso millet</name>
    <name type="synonym">Broomcorn millet</name>
    <dbReference type="NCBI Taxonomy" id="4540"/>
    <lineage>
        <taxon>Eukaryota</taxon>
        <taxon>Viridiplantae</taxon>
        <taxon>Streptophyta</taxon>
        <taxon>Embryophyta</taxon>
        <taxon>Tracheophyta</taxon>
        <taxon>Spermatophyta</taxon>
        <taxon>Magnoliopsida</taxon>
        <taxon>Liliopsida</taxon>
        <taxon>Poales</taxon>
        <taxon>Poaceae</taxon>
        <taxon>PACMAD clade</taxon>
        <taxon>Panicoideae</taxon>
        <taxon>Panicodae</taxon>
        <taxon>Paniceae</taxon>
        <taxon>Panicinae</taxon>
        <taxon>Panicum</taxon>
        <taxon>Panicum sect. Panicum</taxon>
    </lineage>
</organism>
<dbReference type="STRING" id="4540.A0A3L6SWT5"/>
<evidence type="ECO:0000313" key="4">
    <source>
        <dbReference type="Proteomes" id="UP000275267"/>
    </source>
</evidence>
<proteinExistence type="predicted"/>
<gene>
    <name evidence="3" type="ORF">C2845_PM05G17970</name>
</gene>
<dbReference type="Proteomes" id="UP000275267">
    <property type="component" value="Unassembled WGS sequence"/>
</dbReference>
<accession>A0A3L6SWT5</accession>
<dbReference type="AlphaFoldDB" id="A0A3L6SWT5"/>
<dbReference type="EMBL" id="PQIB02000003">
    <property type="protein sequence ID" value="RLN27734.1"/>
    <property type="molecule type" value="Genomic_DNA"/>
</dbReference>
<comment type="caution">
    <text evidence="3">The sequence shown here is derived from an EMBL/GenBank/DDBJ whole genome shotgun (WGS) entry which is preliminary data.</text>
</comment>
<keyword evidence="4" id="KW-1185">Reference proteome</keyword>
<dbReference type="Pfam" id="PF12274">
    <property type="entry name" value="DUF3615"/>
    <property type="match status" value="1"/>
</dbReference>
<feature type="compositionally biased region" description="Polar residues" evidence="1">
    <location>
        <begin position="84"/>
        <end position="94"/>
    </location>
</feature>
<protein>
    <recommendedName>
        <fullName evidence="2">DUF3615 domain-containing protein</fullName>
    </recommendedName>
</protein>
<evidence type="ECO:0000259" key="2">
    <source>
        <dbReference type="Pfam" id="PF12274"/>
    </source>
</evidence>
<feature type="domain" description="DUF3615" evidence="2">
    <location>
        <begin position="186"/>
        <end position="281"/>
    </location>
</feature>
<feature type="compositionally biased region" description="Basic and acidic residues" evidence="1">
    <location>
        <begin position="1"/>
        <end position="27"/>
    </location>
</feature>
<evidence type="ECO:0000313" key="3">
    <source>
        <dbReference type="EMBL" id="RLN27734.1"/>
    </source>
</evidence>
<name>A0A3L6SWT5_PANMI</name>
<feature type="compositionally biased region" description="Basic and acidic residues" evidence="1">
    <location>
        <begin position="109"/>
        <end position="122"/>
    </location>
</feature>
<dbReference type="PANTHER" id="PTHR33326:SF11">
    <property type="entry name" value="OS10G0373300 PROTEIN"/>
    <property type="match status" value="1"/>
</dbReference>
<sequence>MRLDREQCGQGRGDGHGGEEGSPRPDPWEEEGAPSAATAKQPREGLLWAMAAVAQSAKENPHGQGTALSLHESIDALTGKPEQRQTSEVATSRTAPRGRYARSKAGWASKERSTPEGYNREKHAWQFEPPFPNGMDTSSIIDAYIDAFGAPDVVHPPKKKKSPKERKAIREKKIIQSERASLRHVEPALRKYNRGNTTTFVLGEITVKCLFFEFGGPCYHYNFTAKPENHHSADGSTKLFFSEINCPLRSENNVLLCCIVGEKDAGHCHACEDYRPTMVHPSSRAYGGGNTTAIDILMRTAQARIVTISFS</sequence>
<evidence type="ECO:0000256" key="1">
    <source>
        <dbReference type="SAM" id="MobiDB-lite"/>
    </source>
</evidence>
<feature type="region of interest" description="Disordered" evidence="1">
    <location>
        <begin position="1"/>
        <end position="122"/>
    </location>
</feature>